<feature type="region of interest" description="Disordered" evidence="1">
    <location>
        <begin position="341"/>
        <end position="379"/>
    </location>
</feature>
<keyword evidence="2" id="KW-0472">Membrane</keyword>
<accession>A0A5J4K8A2</accession>
<feature type="region of interest" description="Disordered" evidence="1">
    <location>
        <begin position="392"/>
        <end position="413"/>
    </location>
</feature>
<keyword evidence="2" id="KW-0812">Transmembrane</keyword>
<reference evidence="4 5" key="1">
    <citation type="journal article" date="2019" name="Int. J. Syst. Evol. Microbiol.">
        <title>Thermogemmatispora aurantia sp. nov. and Thermogemmatispora argillosa sp. nov., within the class Ktedonobacteria, and emended description of the genus Thermogemmatispora.</title>
        <authorList>
            <person name="Zheng Y."/>
            <person name="Wang C.M."/>
            <person name="Sakai Y."/>
            <person name="Abe K."/>
            <person name="Yokota A."/>
            <person name="Yabe S."/>
        </authorList>
    </citation>
    <scope>NUCLEOTIDE SEQUENCE [LARGE SCALE GENOMIC DNA]</scope>
    <source>
        <strain evidence="4 5">A1-2</strain>
    </source>
</reference>
<evidence type="ECO:0000313" key="5">
    <source>
        <dbReference type="Proteomes" id="UP000334820"/>
    </source>
</evidence>
<comment type="caution">
    <text evidence="4">The sequence shown here is derived from an EMBL/GenBank/DDBJ whole genome shotgun (WGS) entry which is preliminary data.</text>
</comment>
<dbReference type="InterPro" id="IPR043725">
    <property type="entry name" value="DUF5667"/>
</dbReference>
<name>A0A5J4K8A2_9CHLR</name>
<evidence type="ECO:0000259" key="3">
    <source>
        <dbReference type="Pfam" id="PF18915"/>
    </source>
</evidence>
<feature type="compositionally biased region" description="Basic and acidic residues" evidence="1">
    <location>
        <begin position="15"/>
        <end position="24"/>
    </location>
</feature>
<protein>
    <recommendedName>
        <fullName evidence="3">DUF5667 domain-containing protein</fullName>
    </recommendedName>
</protein>
<evidence type="ECO:0000313" key="4">
    <source>
        <dbReference type="EMBL" id="GER83833.1"/>
    </source>
</evidence>
<dbReference type="RefSeq" id="WP_151728545.1">
    <property type="nucleotide sequence ID" value="NZ_BKZV01000003.1"/>
</dbReference>
<gene>
    <name evidence="4" type="ORF">KTAU_24700</name>
</gene>
<dbReference type="Proteomes" id="UP000334820">
    <property type="component" value="Unassembled WGS sequence"/>
</dbReference>
<keyword evidence="5" id="KW-1185">Reference proteome</keyword>
<evidence type="ECO:0000256" key="2">
    <source>
        <dbReference type="SAM" id="Phobius"/>
    </source>
</evidence>
<dbReference type="EMBL" id="BKZV01000003">
    <property type="protein sequence ID" value="GER83833.1"/>
    <property type="molecule type" value="Genomic_DNA"/>
</dbReference>
<feature type="domain" description="DUF5667" evidence="3">
    <location>
        <begin position="131"/>
        <end position="227"/>
    </location>
</feature>
<organism evidence="4 5">
    <name type="scientific">Thermogemmatispora aurantia</name>
    <dbReference type="NCBI Taxonomy" id="2045279"/>
    <lineage>
        <taxon>Bacteria</taxon>
        <taxon>Bacillati</taxon>
        <taxon>Chloroflexota</taxon>
        <taxon>Ktedonobacteria</taxon>
        <taxon>Thermogemmatisporales</taxon>
        <taxon>Thermogemmatisporaceae</taxon>
        <taxon>Thermogemmatispora</taxon>
    </lineage>
</organism>
<feature type="region of interest" description="Disordered" evidence="1">
    <location>
        <begin position="15"/>
        <end position="42"/>
    </location>
</feature>
<keyword evidence="2" id="KW-1133">Transmembrane helix</keyword>
<feature type="transmembrane region" description="Helical" evidence="2">
    <location>
        <begin position="103"/>
        <end position="126"/>
    </location>
</feature>
<dbReference type="Pfam" id="PF18915">
    <property type="entry name" value="DUF5667"/>
    <property type="match status" value="1"/>
</dbReference>
<proteinExistence type="predicted"/>
<sequence length="413" mass="45148">MKPLDERLNDYLERLLKEQEEARHPQGGCPEPALTQEQSPSPDLESLVGLAWRLRHAPQLQVDPEFAGRLERRLVDRYAELRQRSQKRRPLFTALRLRPVRPALAIALSLCLLLCLFCTSLLVLAAQVTDPTNPLYALRRWEQHVEIQLSSNPASQATLNLQMAREQLSVLARLADSGRGEAYQQGLLDLDRQIDAAASAIERLPAGSQRDQLTRDLAALKSDSIHELRHLLSRLGLPERLATTRELGQLGDTVPTLVHVTVVLQSHSTNGLVTITLTGSDLQPGAQLLVNGAVVEAHETQWQSQGLVVFVANWQGNQRLQSLGILNPDGTVAQTNAITLTSSGESRQHGGSSKPTSTPTPHGNKPTVSPPSHGDQSLVLPLPYGARLEAFTEPGCGGEREHTATPGCKVMKT</sequence>
<dbReference type="AlphaFoldDB" id="A0A5J4K8A2"/>
<evidence type="ECO:0000256" key="1">
    <source>
        <dbReference type="SAM" id="MobiDB-lite"/>
    </source>
</evidence>
<feature type="compositionally biased region" description="Polar residues" evidence="1">
    <location>
        <begin position="341"/>
        <end position="361"/>
    </location>
</feature>